<accession>A0ABV4DQN4</accession>
<organism evidence="1 2">
    <name type="scientific">Ligilactobacillus faecis</name>
    <dbReference type="NCBI Taxonomy" id="762833"/>
    <lineage>
        <taxon>Bacteria</taxon>
        <taxon>Bacillati</taxon>
        <taxon>Bacillota</taxon>
        <taxon>Bacilli</taxon>
        <taxon>Lactobacillales</taxon>
        <taxon>Lactobacillaceae</taxon>
        <taxon>Ligilactobacillus</taxon>
    </lineage>
</organism>
<evidence type="ECO:0000313" key="1">
    <source>
        <dbReference type="EMBL" id="MEY8661439.1"/>
    </source>
</evidence>
<gene>
    <name evidence="1" type="ORF">AALT52_00815</name>
</gene>
<keyword evidence="2" id="KW-1185">Reference proteome</keyword>
<comment type="caution">
    <text evidence="1">The sequence shown here is derived from an EMBL/GenBank/DDBJ whole genome shotgun (WGS) entry which is preliminary data.</text>
</comment>
<dbReference type="RefSeq" id="WP_369940062.1">
    <property type="nucleotide sequence ID" value="NZ_JBCLUF010000002.1"/>
</dbReference>
<evidence type="ECO:0000313" key="2">
    <source>
        <dbReference type="Proteomes" id="UP001565236"/>
    </source>
</evidence>
<sequence>MDSEILLDFWDRNNNDYREVTKKLYLVEHEHQGVNKNFLVMANDVFEAENLVADHLGGKNNADKQSEIW</sequence>
<proteinExistence type="predicted"/>
<protein>
    <submittedName>
        <fullName evidence="1">Uncharacterized protein</fullName>
    </submittedName>
</protein>
<dbReference type="EMBL" id="JBCLUF010000002">
    <property type="protein sequence ID" value="MEY8661439.1"/>
    <property type="molecule type" value="Genomic_DNA"/>
</dbReference>
<dbReference type="Proteomes" id="UP001565236">
    <property type="component" value="Unassembled WGS sequence"/>
</dbReference>
<reference evidence="1 2" key="1">
    <citation type="submission" date="2024-03" db="EMBL/GenBank/DDBJ databases">
        <title>Mouse gut bacterial collection (mGBC) of GemPharmatech.</title>
        <authorList>
            <person name="He Y."/>
            <person name="Dong L."/>
            <person name="Wu D."/>
            <person name="Gao X."/>
            <person name="Lin Z."/>
        </authorList>
    </citation>
    <scope>NUCLEOTIDE SEQUENCE [LARGE SCALE GENOMIC DNA]</scope>
    <source>
        <strain evidence="1 2">15-30</strain>
    </source>
</reference>
<name>A0ABV4DQN4_9LACO</name>